<accession>R4K1Z6</accession>
<gene>
    <name evidence="1" type="ORF">Clopa_2243</name>
</gene>
<protein>
    <submittedName>
        <fullName evidence="1">Uncharacterized protein</fullName>
    </submittedName>
</protein>
<sequence>MLLYLSSNENIGIFDFLSKEKGMVIKKLSGEFYLKKFVIHDMRNLSHYSYFAIDLKALKDTENEIIEAVIAFKTMYDSRIILFEEGVKVENEIMSRLFDEKIYNIIISEEIPEIKNEILKCISVKGKTQEDWSILSGINTNVEENLKTQYTFNHKNIKIAVAGVSSKVGTTTTAFNMAKFLLEIGAKVSYTEANSNEHLKEIAAYYKFLKVENYYKYNGIEYYPNKQFPDDYNFNIFDLGSLNLGTIAIFKSCDIKILCCGSKPYELNDTHKAINLHDDMYLNTLFSFTAETEEVKIRKMFDKSINKIHFQDYSPSLFDGKTNEKIYKEIVKDYIIEI</sequence>
<dbReference type="KEGG" id="cpas:Clopa_2243"/>
<keyword evidence="2" id="KW-1185">Reference proteome</keyword>
<dbReference type="SUPFAM" id="SSF52540">
    <property type="entry name" value="P-loop containing nucleoside triphosphate hydrolases"/>
    <property type="match status" value="1"/>
</dbReference>
<dbReference type="EMBL" id="CP003261">
    <property type="protein sequence ID" value="AGK97117.1"/>
    <property type="molecule type" value="Genomic_DNA"/>
</dbReference>
<organism evidence="1 2">
    <name type="scientific">Clostridium pasteurianum BC1</name>
    <dbReference type="NCBI Taxonomy" id="86416"/>
    <lineage>
        <taxon>Bacteria</taxon>
        <taxon>Bacillati</taxon>
        <taxon>Bacillota</taxon>
        <taxon>Clostridia</taxon>
        <taxon>Eubacteriales</taxon>
        <taxon>Clostridiaceae</taxon>
        <taxon>Clostridium</taxon>
    </lineage>
</organism>
<dbReference type="eggNOG" id="ENOG502ZBVT">
    <property type="taxonomic scope" value="Bacteria"/>
</dbReference>
<dbReference type="AlphaFoldDB" id="R4K1Z6"/>
<reference evidence="1 2" key="1">
    <citation type="submission" date="2012-01" db="EMBL/GenBank/DDBJ databases">
        <title>Complete sequence of chromosome of Clostridium pasteurianum BC1.</title>
        <authorList>
            <consortium name="US DOE Joint Genome Institute"/>
            <person name="Lucas S."/>
            <person name="Han J."/>
            <person name="Lapidus A."/>
            <person name="Cheng J.-F."/>
            <person name="Goodwin L."/>
            <person name="Pitluck S."/>
            <person name="Peters L."/>
            <person name="Mikhailova N."/>
            <person name="Teshima H."/>
            <person name="Detter J.C."/>
            <person name="Han C."/>
            <person name="Tapia R."/>
            <person name="Land M."/>
            <person name="Hauser L."/>
            <person name="Kyrpides N."/>
            <person name="Ivanova N."/>
            <person name="Pagani I."/>
            <person name="Dunn J."/>
            <person name="Taghavi S."/>
            <person name="Francis A."/>
            <person name="van der Lelie D."/>
            <person name="Woyke T."/>
        </authorList>
    </citation>
    <scope>NUCLEOTIDE SEQUENCE [LARGE SCALE GENOMIC DNA]</scope>
    <source>
        <strain evidence="1 2">BC1</strain>
    </source>
</reference>
<dbReference type="STRING" id="86416.Clopa_2243"/>
<evidence type="ECO:0000313" key="2">
    <source>
        <dbReference type="Proteomes" id="UP000013523"/>
    </source>
</evidence>
<name>R4K1Z6_CLOPA</name>
<dbReference type="InterPro" id="IPR027417">
    <property type="entry name" value="P-loop_NTPase"/>
</dbReference>
<evidence type="ECO:0000313" key="1">
    <source>
        <dbReference type="EMBL" id="AGK97117.1"/>
    </source>
</evidence>
<dbReference type="HOGENOM" id="CLU_069561_0_0_9"/>
<dbReference type="RefSeq" id="WP_015615423.1">
    <property type="nucleotide sequence ID" value="NC_021182.1"/>
</dbReference>
<proteinExistence type="predicted"/>
<dbReference type="PATRIC" id="fig|86416.3.peg.2221"/>
<dbReference type="Proteomes" id="UP000013523">
    <property type="component" value="Chromosome"/>
</dbReference>
<dbReference type="Gene3D" id="3.40.50.300">
    <property type="entry name" value="P-loop containing nucleotide triphosphate hydrolases"/>
    <property type="match status" value="1"/>
</dbReference>